<feature type="compositionally biased region" description="Basic and acidic residues" evidence="1">
    <location>
        <begin position="90"/>
        <end position="108"/>
    </location>
</feature>
<evidence type="ECO:0000313" key="2">
    <source>
        <dbReference type="EMBL" id="KAK5854604.1"/>
    </source>
</evidence>
<evidence type="ECO:0000256" key="1">
    <source>
        <dbReference type="SAM" id="MobiDB-lite"/>
    </source>
</evidence>
<reference evidence="2 3" key="1">
    <citation type="journal article" date="2023" name="Genes (Basel)">
        <title>Chromosome-Level Genome Assembly and Circadian Gene Repertoire of the Patagonia Blennie Eleginops maclovinus-The Closest Ancestral Proxy of Antarctic Cryonotothenioids.</title>
        <authorList>
            <person name="Cheng C.C."/>
            <person name="Rivera-Colon A.G."/>
            <person name="Minhas B.F."/>
            <person name="Wilson L."/>
            <person name="Rayamajhi N."/>
            <person name="Vargas-Chacoff L."/>
            <person name="Catchen J.M."/>
        </authorList>
    </citation>
    <scope>NUCLEOTIDE SEQUENCE [LARGE SCALE GENOMIC DNA]</scope>
    <source>
        <strain evidence="2">JMC-PN-2008</strain>
    </source>
</reference>
<comment type="caution">
    <text evidence="2">The sequence shown here is derived from an EMBL/GenBank/DDBJ whole genome shotgun (WGS) entry which is preliminary data.</text>
</comment>
<dbReference type="EMBL" id="JAUZQC010000018">
    <property type="protein sequence ID" value="KAK5854604.1"/>
    <property type="molecule type" value="Genomic_DNA"/>
</dbReference>
<accession>A0AAN7X5Z3</accession>
<name>A0AAN7X5Z3_ELEMC</name>
<protein>
    <submittedName>
        <fullName evidence="2">Uncharacterized protein</fullName>
    </submittedName>
</protein>
<keyword evidence="3" id="KW-1185">Reference proteome</keyword>
<dbReference type="AlphaFoldDB" id="A0AAN7X5Z3"/>
<sequence>MLPPMPPAEPSADGSSSDYSPCPSEPGGYPPVYIPVYGTSLLNRGRQLAVPQPGPTVRPPSWDTPAGSGRAARTASTPALAPEEPPVVPDDQRRRLDPGEREREREMR</sequence>
<feature type="region of interest" description="Disordered" evidence="1">
    <location>
        <begin position="47"/>
        <end position="108"/>
    </location>
</feature>
<feature type="region of interest" description="Disordered" evidence="1">
    <location>
        <begin position="1"/>
        <end position="31"/>
    </location>
</feature>
<proteinExistence type="predicted"/>
<organism evidence="2 3">
    <name type="scientific">Eleginops maclovinus</name>
    <name type="common">Patagonian blennie</name>
    <name type="synonym">Eleginus maclovinus</name>
    <dbReference type="NCBI Taxonomy" id="56733"/>
    <lineage>
        <taxon>Eukaryota</taxon>
        <taxon>Metazoa</taxon>
        <taxon>Chordata</taxon>
        <taxon>Craniata</taxon>
        <taxon>Vertebrata</taxon>
        <taxon>Euteleostomi</taxon>
        <taxon>Actinopterygii</taxon>
        <taxon>Neopterygii</taxon>
        <taxon>Teleostei</taxon>
        <taxon>Neoteleostei</taxon>
        <taxon>Acanthomorphata</taxon>
        <taxon>Eupercaria</taxon>
        <taxon>Perciformes</taxon>
        <taxon>Notothenioidei</taxon>
        <taxon>Eleginopidae</taxon>
        <taxon>Eleginops</taxon>
    </lineage>
</organism>
<reference evidence="2 3" key="2">
    <citation type="journal article" date="2023" name="Mol. Biol. Evol.">
        <title>Genomics of Secondarily Temperate Adaptation in the Only Non-Antarctic Icefish.</title>
        <authorList>
            <person name="Rivera-Colon A.G."/>
            <person name="Rayamajhi N."/>
            <person name="Minhas B.F."/>
            <person name="Madrigal G."/>
            <person name="Bilyk K.T."/>
            <person name="Yoon V."/>
            <person name="Hune M."/>
            <person name="Gregory S."/>
            <person name="Cheng C.H.C."/>
            <person name="Catchen J.M."/>
        </authorList>
    </citation>
    <scope>NUCLEOTIDE SEQUENCE [LARGE SCALE GENOMIC DNA]</scope>
    <source>
        <strain evidence="2">JMC-PN-2008</strain>
    </source>
</reference>
<gene>
    <name evidence="2" type="ORF">PBY51_004784</name>
</gene>
<dbReference type="Proteomes" id="UP001346869">
    <property type="component" value="Unassembled WGS sequence"/>
</dbReference>
<evidence type="ECO:0000313" key="3">
    <source>
        <dbReference type="Proteomes" id="UP001346869"/>
    </source>
</evidence>